<dbReference type="EMBL" id="JAINVV010000016">
    <property type="protein sequence ID" value="MBY8826351.1"/>
    <property type="molecule type" value="Genomic_DNA"/>
</dbReference>
<feature type="DNA-binding region" description="H-T-H motif" evidence="4">
    <location>
        <begin position="33"/>
        <end position="52"/>
    </location>
</feature>
<dbReference type="InterPro" id="IPR001647">
    <property type="entry name" value="HTH_TetR"/>
</dbReference>
<dbReference type="Proteomes" id="UP000706039">
    <property type="component" value="Unassembled WGS sequence"/>
</dbReference>
<dbReference type="PRINTS" id="PR00455">
    <property type="entry name" value="HTHTETR"/>
</dbReference>
<sequence length="202" mass="22452">MREVDEANTEAKRRMVIDAAVRCLARNGVAKTSINDICREAGMRSGHLYYYFENKDALLAAVMLRNHDRTIETIEHMLDGGDLISQIVDVHVQAEAGRLAYGLTPAVRIELECYFSRLPEGEQSRATSSDRLLDAMRSAAHNAVAAGRLPGDLDIEGFVSAVALIWQGLSFSRLSPEFDIDEMRRTVRLLMEPWLSATGAAR</sequence>
<keyword evidence="7" id="KW-1185">Reference proteome</keyword>
<keyword evidence="3" id="KW-0804">Transcription</keyword>
<dbReference type="SUPFAM" id="SSF46689">
    <property type="entry name" value="Homeodomain-like"/>
    <property type="match status" value="1"/>
</dbReference>
<dbReference type="Pfam" id="PF00440">
    <property type="entry name" value="TetR_N"/>
    <property type="match status" value="1"/>
</dbReference>
<evidence type="ECO:0000256" key="1">
    <source>
        <dbReference type="ARBA" id="ARBA00023015"/>
    </source>
</evidence>
<evidence type="ECO:0000259" key="5">
    <source>
        <dbReference type="PROSITE" id="PS50977"/>
    </source>
</evidence>
<keyword evidence="1" id="KW-0805">Transcription regulation</keyword>
<dbReference type="InterPro" id="IPR009057">
    <property type="entry name" value="Homeodomain-like_sf"/>
</dbReference>
<comment type="caution">
    <text evidence="6">The sequence shown here is derived from an EMBL/GenBank/DDBJ whole genome shotgun (WGS) entry which is preliminary data.</text>
</comment>
<dbReference type="PANTHER" id="PTHR30055">
    <property type="entry name" value="HTH-TYPE TRANSCRIPTIONAL REGULATOR RUTR"/>
    <property type="match status" value="1"/>
</dbReference>
<evidence type="ECO:0000256" key="4">
    <source>
        <dbReference type="PROSITE-ProRule" id="PRU00335"/>
    </source>
</evidence>
<accession>A0ABS7PZ19</accession>
<dbReference type="SUPFAM" id="SSF48498">
    <property type="entry name" value="Tetracyclin repressor-like, C-terminal domain"/>
    <property type="match status" value="1"/>
</dbReference>
<feature type="domain" description="HTH tetR-type" evidence="5">
    <location>
        <begin position="10"/>
        <end position="70"/>
    </location>
</feature>
<reference evidence="6 7" key="1">
    <citation type="submission" date="2021-08" db="EMBL/GenBank/DDBJ databases">
        <authorList>
            <person name="Tuo L."/>
        </authorList>
    </citation>
    <scope>NUCLEOTIDE SEQUENCE [LARGE SCALE GENOMIC DNA]</scope>
    <source>
        <strain evidence="6 7">JCM 31229</strain>
    </source>
</reference>
<dbReference type="PROSITE" id="PS50977">
    <property type="entry name" value="HTH_TETR_2"/>
    <property type="match status" value="1"/>
</dbReference>
<name>A0ABS7PZ19_9SPHN</name>
<organism evidence="6 7">
    <name type="scientific">Sphingomonas colocasiae</name>
    <dbReference type="NCBI Taxonomy" id="1848973"/>
    <lineage>
        <taxon>Bacteria</taxon>
        <taxon>Pseudomonadati</taxon>
        <taxon>Pseudomonadota</taxon>
        <taxon>Alphaproteobacteria</taxon>
        <taxon>Sphingomonadales</taxon>
        <taxon>Sphingomonadaceae</taxon>
        <taxon>Sphingomonas</taxon>
    </lineage>
</organism>
<keyword evidence="2 4" id="KW-0238">DNA-binding</keyword>
<dbReference type="InterPro" id="IPR050109">
    <property type="entry name" value="HTH-type_TetR-like_transc_reg"/>
</dbReference>
<evidence type="ECO:0000313" key="7">
    <source>
        <dbReference type="Proteomes" id="UP000706039"/>
    </source>
</evidence>
<evidence type="ECO:0000256" key="2">
    <source>
        <dbReference type="ARBA" id="ARBA00023125"/>
    </source>
</evidence>
<dbReference type="RefSeq" id="WP_222993922.1">
    <property type="nucleotide sequence ID" value="NZ_JAINVV010000016.1"/>
</dbReference>
<evidence type="ECO:0000313" key="6">
    <source>
        <dbReference type="EMBL" id="MBY8826351.1"/>
    </source>
</evidence>
<evidence type="ECO:0000256" key="3">
    <source>
        <dbReference type="ARBA" id="ARBA00023163"/>
    </source>
</evidence>
<dbReference type="InterPro" id="IPR036271">
    <property type="entry name" value="Tet_transcr_reg_TetR-rel_C_sf"/>
</dbReference>
<protein>
    <submittedName>
        <fullName evidence="6">TetR/AcrR family transcriptional regulator</fullName>
    </submittedName>
</protein>
<dbReference type="Gene3D" id="1.10.357.10">
    <property type="entry name" value="Tetracycline Repressor, domain 2"/>
    <property type="match status" value="1"/>
</dbReference>
<gene>
    <name evidence="6" type="ORF">K7G82_28870</name>
</gene>
<proteinExistence type="predicted"/>
<dbReference type="PANTHER" id="PTHR30055:SF234">
    <property type="entry name" value="HTH-TYPE TRANSCRIPTIONAL REGULATOR BETI"/>
    <property type="match status" value="1"/>
</dbReference>